<dbReference type="PANTHER" id="PTHR10996">
    <property type="entry name" value="2-HYDROXYACID DEHYDROGENASE-RELATED"/>
    <property type="match status" value="1"/>
</dbReference>
<name>A0A4R1N8R1_9GAMM</name>
<sequence>MPIALLLHVDIPMSFRAGFEQAGFLLRPALRENDRSPILPDGDADEIQGLLTIGSIGLQAEDMDAFPNLRIICCQGAGFEKIDLDAARARGIMVTNGTGTNDTSVADHGVALIAAVARNIVSLDKAVRRGEWQQLRQIRPQLTGKRLGVLGLGNIGLKIAERCAAGFGMQVAYHNRRPRAGSDLRYCGSLEELAQWADFLVVATPGGGQTRHLINKQVLASLGPEGFLVNISRGSVVDTDALIESLQQRAIAGAALDVLEDEPKVPQALLQLDNVILTPHVAGRSPEARAAVFQRVLENLTRYFAGQPVLTPVPGMDNA</sequence>
<dbReference type="InterPro" id="IPR036291">
    <property type="entry name" value="NAD(P)-bd_dom_sf"/>
</dbReference>
<dbReference type="FunFam" id="3.40.50.720:FF:000213">
    <property type="entry name" value="Putative 2-hydroxyacid dehydrogenase"/>
    <property type="match status" value="1"/>
</dbReference>
<dbReference type="EMBL" id="SJOI01000001">
    <property type="protein sequence ID" value="TCL03603.1"/>
    <property type="molecule type" value="Genomic_DNA"/>
</dbReference>
<organism evidence="7 8">
    <name type="scientific">Sodalis ligni</name>
    <dbReference type="NCBI Taxonomy" id="2697027"/>
    <lineage>
        <taxon>Bacteria</taxon>
        <taxon>Pseudomonadati</taxon>
        <taxon>Pseudomonadota</taxon>
        <taxon>Gammaproteobacteria</taxon>
        <taxon>Enterobacterales</taxon>
        <taxon>Bruguierivoracaceae</taxon>
        <taxon>Sodalis</taxon>
    </lineage>
</organism>
<dbReference type="GO" id="GO:0051287">
    <property type="term" value="F:NAD binding"/>
    <property type="evidence" value="ECO:0007669"/>
    <property type="project" value="InterPro"/>
</dbReference>
<evidence type="ECO:0000256" key="1">
    <source>
        <dbReference type="ARBA" id="ARBA00022857"/>
    </source>
</evidence>
<evidence type="ECO:0000313" key="7">
    <source>
        <dbReference type="EMBL" id="TCL03603.1"/>
    </source>
</evidence>
<dbReference type="InterPro" id="IPR006140">
    <property type="entry name" value="D-isomer_DH_NAD-bd"/>
</dbReference>
<gene>
    <name evidence="7" type="ORF">EZJ58_1679</name>
</gene>
<keyword evidence="2 4" id="KW-0560">Oxidoreductase</keyword>
<dbReference type="GO" id="GO:0005829">
    <property type="term" value="C:cytosol"/>
    <property type="evidence" value="ECO:0007669"/>
    <property type="project" value="TreeGrafter"/>
</dbReference>
<dbReference type="AlphaFoldDB" id="A0A4R1N8R1"/>
<dbReference type="SUPFAM" id="SSF52283">
    <property type="entry name" value="Formate/glycerate dehydrogenase catalytic domain-like"/>
    <property type="match status" value="1"/>
</dbReference>
<dbReference type="OrthoDB" id="9805416at2"/>
<evidence type="ECO:0000259" key="5">
    <source>
        <dbReference type="Pfam" id="PF00389"/>
    </source>
</evidence>
<dbReference type="CDD" id="cd12156">
    <property type="entry name" value="HPPR"/>
    <property type="match status" value="1"/>
</dbReference>
<dbReference type="Gene3D" id="3.40.50.720">
    <property type="entry name" value="NAD(P)-binding Rossmann-like Domain"/>
    <property type="match status" value="2"/>
</dbReference>
<dbReference type="Pfam" id="PF02826">
    <property type="entry name" value="2-Hacid_dh_C"/>
    <property type="match status" value="1"/>
</dbReference>
<evidence type="ECO:0000256" key="3">
    <source>
        <dbReference type="ARBA" id="ARBA00023027"/>
    </source>
</evidence>
<dbReference type="InterPro" id="IPR050223">
    <property type="entry name" value="D-isomer_2-hydroxyacid_DH"/>
</dbReference>
<dbReference type="PANTHER" id="PTHR10996:SF178">
    <property type="entry name" value="2-HYDROXYACID DEHYDROGENASE YGL185C-RELATED"/>
    <property type="match status" value="1"/>
</dbReference>
<evidence type="ECO:0000256" key="4">
    <source>
        <dbReference type="RuleBase" id="RU003719"/>
    </source>
</evidence>
<keyword evidence="8" id="KW-1185">Reference proteome</keyword>
<dbReference type="Proteomes" id="UP000294555">
    <property type="component" value="Unassembled WGS sequence"/>
</dbReference>
<dbReference type="SUPFAM" id="SSF51735">
    <property type="entry name" value="NAD(P)-binding Rossmann-fold domains"/>
    <property type="match status" value="1"/>
</dbReference>
<feature type="domain" description="D-isomer specific 2-hydroxyacid dehydrogenase catalytic" evidence="5">
    <location>
        <begin position="44"/>
        <end position="313"/>
    </location>
</feature>
<accession>A0A4R1N8R1</accession>
<comment type="similarity">
    <text evidence="4">Belongs to the D-isomer specific 2-hydroxyacid dehydrogenase family.</text>
</comment>
<evidence type="ECO:0000259" key="6">
    <source>
        <dbReference type="Pfam" id="PF02826"/>
    </source>
</evidence>
<comment type="caution">
    <text evidence="7">The sequence shown here is derived from an EMBL/GenBank/DDBJ whole genome shotgun (WGS) entry which is preliminary data.</text>
</comment>
<reference evidence="7 8" key="1">
    <citation type="submission" date="2019-02" db="EMBL/GenBank/DDBJ databases">
        <title>Investigation of anaerobic lignin degradation for improved lignocellulosic biofuels.</title>
        <authorList>
            <person name="Deangelis K."/>
        </authorList>
    </citation>
    <scope>NUCLEOTIDE SEQUENCE [LARGE SCALE GENOMIC DNA]</scope>
    <source>
        <strain evidence="7 8">159R</strain>
    </source>
</reference>
<dbReference type="RefSeq" id="WP_132922456.1">
    <property type="nucleotide sequence ID" value="NZ_SJOI01000001.1"/>
</dbReference>
<feature type="domain" description="D-isomer specific 2-hydroxyacid dehydrogenase NAD-binding" evidence="6">
    <location>
        <begin position="110"/>
        <end position="282"/>
    </location>
</feature>
<dbReference type="GO" id="GO:0016618">
    <property type="term" value="F:hydroxypyruvate reductase [NAD(P)H] activity"/>
    <property type="evidence" value="ECO:0007669"/>
    <property type="project" value="TreeGrafter"/>
</dbReference>
<dbReference type="InterPro" id="IPR006139">
    <property type="entry name" value="D-isomer_2_OHA_DH_cat_dom"/>
</dbReference>
<proteinExistence type="inferred from homology"/>
<keyword evidence="3" id="KW-0520">NAD</keyword>
<evidence type="ECO:0000313" key="8">
    <source>
        <dbReference type="Proteomes" id="UP000294555"/>
    </source>
</evidence>
<dbReference type="Pfam" id="PF00389">
    <property type="entry name" value="2-Hacid_dh"/>
    <property type="match status" value="1"/>
</dbReference>
<protein>
    <submittedName>
        <fullName evidence="7">Lactate dehydrogenase-like 2-hydroxyacid dehydrogenase</fullName>
    </submittedName>
</protein>
<dbReference type="GO" id="GO:0030267">
    <property type="term" value="F:glyoxylate reductase (NADPH) activity"/>
    <property type="evidence" value="ECO:0007669"/>
    <property type="project" value="TreeGrafter"/>
</dbReference>
<evidence type="ECO:0000256" key="2">
    <source>
        <dbReference type="ARBA" id="ARBA00023002"/>
    </source>
</evidence>
<keyword evidence="1" id="KW-0521">NADP</keyword>